<sequence>MTTDSNDTRRFADRSRQQTPAYAGREGEQSAMDKPDIAAARQRRSNLRTTLTWLLRAAISFGLIFYILWGTEVGEVLAAIRVADLRLILLALGLQILGALIMAMRFGILLAVRDTRPGLAYLFVSTMSAAFFRQFLPSTLGGDALRGYDAWRAGASKGFAVLALFVDRLLGLAVMTAFAVLAIALFGSDRGDMSGAYRWAIAGLILVMIALGLLFYLPARQKGQLSALASRLPARLSALAEKLGQIATTFHGKGGVLAKSAALTLVLQVNVVLFYWVVAQSLGLEVQFWAFFVIVPVTVLVMMAPITINGIGLREAILVYLLGIWGVSSELALALAWLEFGITLTLGLIGGVIFALRPSRSEILSSTQS</sequence>
<keyword evidence="5 7" id="KW-0472">Membrane</keyword>
<evidence type="ECO:0000313" key="8">
    <source>
        <dbReference type="EMBL" id="PJE37433.1"/>
    </source>
</evidence>
<feature type="transmembrane region" description="Helical" evidence="7">
    <location>
        <begin position="288"/>
        <end position="311"/>
    </location>
</feature>
<organism evidence="8 9">
    <name type="scientific">Pseudooceanicola lipolyticus</name>
    <dbReference type="NCBI Taxonomy" id="2029104"/>
    <lineage>
        <taxon>Bacteria</taxon>
        <taxon>Pseudomonadati</taxon>
        <taxon>Pseudomonadota</taxon>
        <taxon>Alphaproteobacteria</taxon>
        <taxon>Rhodobacterales</taxon>
        <taxon>Paracoccaceae</taxon>
        <taxon>Pseudooceanicola</taxon>
    </lineage>
</organism>
<evidence type="ECO:0000256" key="4">
    <source>
        <dbReference type="ARBA" id="ARBA00022989"/>
    </source>
</evidence>
<keyword evidence="9" id="KW-1185">Reference proteome</keyword>
<evidence type="ECO:0000256" key="6">
    <source>
        <dbReference type="SAM" id="MobiDB-lite"/>
    </source>
</evidence>
<feature type="transmembrane region" description="Helical" evidence="7">
    <location>
        <begin position="51"/>
        <end position="69"/>
    </location>
</feature>
<evidence type="ECO:0000256" key="7">
    <source>
        <dbReference type="SAM" id="Phobius"/>
    </source>
</evidence>
<dbReference type="EMBL" id="PGTB01000015">
    <property type="protein sequence ID" value="PJE37433.1"/>
    <property type="molecule type" value="Genomic_DNA"/>
</dbReference>
<gene>
    <name evidence="8" type="ORF">CVM52_07105</name>
</gene>
<keyword evidence="4 7" id="KW-1133">Transmembrane helix</keyword>
<keyword evidence="2" id="KW-1003">Cell membrane</keyword>
<evidence type="ECO:0000256" key="1">
    <source>
        <dbReference type="ARBA" id="ARBA00004651"/>
    </source>
</evidence>
<feature type="transmembrane region" description="Helical" evidence="7">
    <location>
        <begin position="331"/>
        <end position="356"/>
    </location>
</feature>
<evidence type="ECO:0000313" key="9">
    <source>
        <dbReference type="Proteomes" id="UP000231553"/>
    </source>
</evidence>
<accession>A0A2M8J3T6</accession>
<dbReference type="NCBIfam" id="TIGR00374">
    <property type="entry name" value="flippase-like domain"/>
    <property type="match status" value="1"/>
</dbReference>
<comment type="caution">
    <text evidence="8">The sequence shown here is derived from an EMBL/GenBank/DDBJ whole genome shotgun (WGS) entry which is preliminary data.</text>
</comment>
<dbReference type="AlphaFoldDB" id="A0A2M8J3T6"/>
<dbReference type="OrthoDB" id="9788795at2"/>
<feature type="transmembrane region" description="Helical" evidence="7">
    <location>
        <begin position="169"/>
        <end position="187"/>
    </location>
</feature>
<dbReference type="GO" id="GO:0005886">
    <property type="term" value="C:plasma membrane"/>
    <property type="evidence" value="ECO:0007669"/>
    <property type="project" value="UniProtKB-SubCell"/>
</dbReference>
<feature type="transmembrane region" description="Helical" evidence="7">
    <location>
        <begin position="256"/>
        <end position="276"/>
    </location>
</feature>
<dbReference type="PANTHER" id="PTHR40277">
    <property type="entry name" value="BLL5419 PROTEIN"/>
    <property type="match status" value="1"/>
</dbReference>
<feature type="compositionally biased region" description="Basic and acidic residues" evidence="6">
    <location>
        <begin position="1"/>
        <end position="16"/>
    </location>
</feature>
<feature type="transmembrane region" description="Helical" evidence="7">
    <location>
        <begin position="89"/>
        <end position="112"/>
    </location>
</feature>
<proteinExistence type="predicted"/>
<evidence type="ECO:0000256" key="5">
    <source>
        <dbReference type="ARBA" id="ARBA00023136"/>
    </source>
</evidence>
<dbReference type="InterPro" id="IPR022791">
    <property type="entry name" value="L-PG_synthase/AglD"/>
</dbReference>
<feature type="transmembrane region" description="Helical" evidence="7">
    <location>
        <begin position="199"/>
        <end position="217"/>
    </location>
</feature>
<name>A0A2M8J3T6_9RHOB</name>
<reference evidence="8 9" key="1">
    <citation type="journal article" date="2018" name="Int. J. Syst. Evol. Microbiol.">
        <title>Pseudooceanicola lipolyticus sp. nov., a marine alphaproteobacterium, reclassification of Oceanicola flagellatus as Pseudooceanicola flagellatus comb. nov. and emended description of the genus Pseudooceanicola.</title>
        <authorList>
            <person name="Huang M.-M."/>
            <person name="Guo L.-L."/>
            <person name="Wu Y.-H."/>
            <person name="Lai Q.-L."/>
            <person name="Shao Z.-Z."/>
            <person name="Wang C.-S."/>
            <person name="Wu M."/>
            <person name="Xu X.-W."/>
        </authorList>
    </citation>
    <scope>NUCLEOTIDE SEQUENCE [LARGE SCALE GENOMIC DNA]</scope>
    <source>
        <strain evidence="8 9">157</strain>
    </source>
</reference>
<feature type="region of interest" description="Disordered" evidence="6">
    <location>
        <begin position="1"/>
        <end position="33"/>
    </location>
</feature>
<keyword evidence="3 7" id="KW-0812">Transmembrane</keyword>
<evidence type="ECO:0008006" key="10">
    <source>
        <dbReference type="Google" id="ProtNLM"/>
    </source>
</evidence>
<comment type="subcellular location">
    <subcellularLocation>
        <location evidence="1">Cell membrane</location>
        <topology evidence="1">Multi-pass membrane protein</topology>
    </subcellularLocation>
</comment>
<dbReference type="Proteomes" id="UP000231553">
    <property type="component" value="Unassembled WGS sequence"/>
</dbReference>
<evidence type="ECO:0000256" key="2">
    <source>
        <dbReference type="ARBA" id="ARBA00022475"/>
    </source>
</evidence>
<evidence type="ECO:0000256" key="3">
    <source>
        <dbReference type="ARBA" id="ARBA00022692"/>
    </source>
</evidence>
<dbReference type="PANTHER" id="PTHR40277:SF1">
    <property type="entry name" value="BLL5419 PROTEIN"/>
    <property type="match status" value="1"/>
</dbReference>
<protein>
    <recommendedName>
        <fullName evidence="10">Lysylphosphatidylglycerol synthetase family protein</fullName>
    </recommendedName>
</protein>
<dbReference type="Pfam" id="PF03706">
    <property type="entry name" value="LPG_synthase_TM"/>
    <property type="match status" value="1"/>
</dbReference>
<feature type="transmembrane region" description="Helical" evidence="7">
    <location>
        <begin position="119"/>
        <end position="136"/>
    </location>
</feature>